<name>A0ABY4AQV9_9BURK</name>
<evidence type="ECO:0000259" key="1">
    <source>
        <dbReference type="Pfam" id="PF13946"/>
    </source>
</evidence>
<sequence>MANFVVTNLNDSGAGSLRAAIEAANNSTDASNSISFSVAGTIRLASALPVISSTVSIDATSAPGYLAAQSPVVTLDFNDFAGLVFTVAAQGSSLFGLALGNASDAGITLAGSGITLDKNYIGLAAHGALLGNGGDGILIGATASGNFIGLNESQVQGVVGNVIANNGGNGITISGGSGHTLVANRIGTDPDGNTDMGNAGHGIWLTGATTGNTIGGTVYVDAATGAVNNPTGTKGTVPPVFVIPPLGNQISANGGHGVLIDARSENNVLNGNFVGTTANGNADLGNSGNGVLILNANNNALIGCTFVDEPFVYYNVLSGNGGHGLQITDSDNTIVQANFFGVGANNATLVGNDGNGILVNGDSSGTTVGGVIPLGNVSGGNLLNGIYVTDTASNFISFNTFGGLFAFQGAAPNGENGIKIDSSGLGNELRTNVLSGNLGNGIEISGHANGVLIDPNIVGLNTVGNGLLPNGGHGLLIGGHAHNITVGGDFQSVIPQNTFSGNTGYGIAIVDFAHDVHVLNSAIGLGATLTTTFGNQAGGILLASLGTGNVVGGVTVDPNNPQANLISGNDGYGVTLAYGVQGQSVIGNEFGVDRFGLPVLPNASGAIAMNNNMAVVVDRNSGQDSEFIDYGLQPQAVYSQIEALYVGYFGRAGDTSGLDYWATEAVTQLLQNGSLDTVMTQMGESFAQSAENAPYSALVGVPLDRNNATQVELVTDFINQTYQYLFSRVADTAGFDYWYGELFAGRLAISDLVYEMAQSAQQTDQVVLNNKLTAALYLDQMAQAAGVDTLSENQLQTAVRPVTSDTTLLISKLVTDAVTGQSGNATMNTSLFGDASFVTGVRADHGGNVILTGNQVIGGVTSAMLYKGPMLDSTLGTVYQLTPEFAGQTVTGATFYGPNTSVFDSGIGLGQVRAVGSYVDGDSAEVRNRGMVYEGPVNGEGGRWLQVDVPSELVGGKQVWNTILHSTMGDIAVGNYDIYGEPGSGNGFIYNLRTGQYTIFDEPFGGTDQFSTVYGIWQDEQGGSQYTIVGGSKHGIGVNEAYVARYDSVTDTISDIRYYSYEGRPEAITHFEGITAVPGGYHLIATTDKGAAFASITTNADGSFSEAQWTLNNMLGADTTTGNSIFQNVVMGIYMQDGSNNVKSYAGTVDQTMVSADGGLIMANGAPNLTYGLTVVDSVGSIVVGSATAGNVLGGSIGNDTFLGTQVANRSDTFYTGGGADVIFMADGRTAGSVIGLYASNMSSDLIAPTPGDSVRALAGSVVNARDVPQLGWWGQGSGKLGGPVSDASTNAGEGTGVSSGMTRVFNFESGVNAGSELDRLDFSLTAYSGLLRDVSPESGPALGAAIFSNTLELGDTVTVSEANVLVFSSAVTFANAADLAEALADPLTDISFGALQTHDNNHYLVAYQDNAGNTRIADLNIQSVTDFRSTELIDGMTLSVSDVVQLVGVGINDLLNGNINFVA</sequence>
<reference evidence="2 3" key="1">
    <citation type="submission" date="2020-11" db="EMBL/GenBank/DDBJ databases">
        <title>Algicoccus daihaiensis sp.nov., isolated from Daihai Lake in Inner Mongolia.</title>
        <authorList>
            <person name="Kai J."/>
        </authorList>
    </citation>
    <scope>NUCLEOTIDE SEQUENCE [LARGE SCALE GENOMIC DNA]</scope>
    <source>
        <strain evidence="3">f23</strain>
    </source>
</reference>
<dbReference type="Gene3D" id="2.160.20.10">
    <property type="entry name" value="Single-stranded right-handed beta-helix, Pectin lyase-like"/>
    <property type="match status" value="2"/>
</dbReference>
<dbReference type="InterPro" id="IPR012334">
    <property type="entry name" value="Pectin_lyas_fold"/>
</dbReference>
<proteinExistence type="predicted"/>
<feature type="domain" description="DUF4214" evidence="1">
    <location>
        <begin position="715"/>
        <end position="760"/>
    </location>
</feature>
<dbReference type="InterPro" id="IPR011050">
    <property type="entry name" value="Pectin_lyase_fold/virulence"/>
</dbReference>
<dbReference type="RefSeq" id="WP_243479880.1">
    <property type="nucleotide sequence ID" value="NZ_CP063982.1"/>
</dbReference>
<evidence type="ECO:0000313" key="2">
    <source>
        <dbReference type="EMBL" id="UOD51412.1"/>
    </source>
</evidence>
<keyword evidence="3" id="KW-1185">Reference proteome</keyword>
<dbReference type="SUPFAM" id="SSF51126">
    <property type="entry name" value="Pectin lyase-like"/>
    <property type="match status" value="2"/>
</dbReference>
<dbReference type="SMART" id="SM00710">
    <property type="entry name" value="PbH1"/>
    <property type="match status" value="6"/>
</dbReference>
<organism evidence="2 3">
    <name type="scientific">Orrella daihaiensis</name>
    <dbReference type="NCBI Taxonomy" id="2782176"/>
    <lineage>
        <taxon>Bacteria</taxon>
        <taxon>Pseudomonadati</taxon>
        <taxon>Pseudomonadota</taxon>
        <taxon>Betaproteobacteria</taxon>
        <taxon>Burkholderiales</taxon>
        <taxon>Alcaligenaceae</taxon>
        <taxon>Orrella</taxon>
    </lineage>
</organism>
<protein>
    <submittedName>
        <fullName evidence="2">Right-handed parallel beta-helix repeat-containing protein</fullName>
    </submittedName>
</protein>
<evidence type="ECO:0000313" key="3">
    <source>
        <dbReference type="Proteomes" id="UP000831607"/>
    </source>
</evidence>
<dbReference type="EMBL" id="CP063982">
    <property type="protein sequence ID" value="UOD51412.1"/>
    <property type="molecule type" value="Genomic_DNA"/>
</dbReference>
<dbReference type="Pfam" id="PF13946">
    <property type="entry name" value="DUF4214"/>
    <property type="match status" value="1"/>
</dbReference>
<dbReference type="Proteomes" id="UP000831607">
    <property type="component" value="Chromosome"/>
</dbReference>
<dbReference type="InterPro" id="IPR006626">
    <property type="entry name" value="PbH1"/>
</dbReference>
<gene>
    <name evidence="2" type="ORF">DHf2319_06195</name>
</gene>
<dbReference type="InterPro" id="IPR025282">
    <property type="entry name" value="DUF4214"/>
</dbReference>
<accession>A0ABY4AQV9</accession>